<keyword evidence="3" id="KW-1185">Reference proteome</keyword>
<evidence type="ECO:0000259" key="1">
    <source>
        <dbReference type="Pfam" id="PF13524"/>
    </source>
</evidence>
<proteinExistence type="predicted"/>
<dbReference type="Proteomes" id="UP001053296">
    <property type="component" value="Chromosome"/>
</dbReference>
<gene>
    <name evidence="2" type="ORF">PSDVSF_18790</name>
</gene>
<dbReference type="EMBL" id="AP024485">
    <property type="protein sequence ID" value="BCS88637.1"/>
    <property type="molecule type" value="Genomic_DNA"/>
</dbReference>
<dbReference type="RefSeq" id="WP_229590631.1">
    <property type="nucleotide sequence ID" value="NZ_AP024485.1"/>
</dbReference>
<evidence type="ECO:0000313" key="2">
    <source>
        <dbReference type="EMBL" id="BCS88637.1"/>
    </source>
</evidence>
<accession>A0ABM8HZ73</accession>
<dbReference type="Pfam" id="PF13524">
    <property type="entry name" value="Glyco_trans_1_2"/>
    <property type="match status" value="1"/>
</dbReference>
<sequence>MAKSMHTICLIDAPPQLVDAFRMTGSTILTLAASPLPFFDLPKALEEHDCTPDLVLQVERLGVRSLLTGLDAVDCPLLFWCIDPHLNGHWHDSYARLFDLVCSTQKAWIPKIAGRGARDVRWLPWFGQEQEWMPWEEREHGLTFVGRITDQRPARKWMVEFLQERAAAFNPAIRDAVPFPKMMELYRNSRIIPNESIFGEVNFRLFEGASCGCMVLGQTIGSEQEELFEPGREMDTYSHIAELGEKLALYLSNDRLTRTMAKAAHARVRAEHLPEHRMQRIVDYAKNANRNRATGGEAAKWTALSVCSLWEAGQFASSVKEVLDLLDGVEKDGEVAAATLRVQAMAEMHPLLKTNTRALLAAKQYETVPELNLAASMAALRVDHFDGAKAFWYRHLEASEKRAAPPNDRKTLLTLWATDLQRRGMLVRPGFNFDPARHLPMTAAECLLAILADEPEDIPTLRMLDTILQPVMGTEQARVGFLSILTLHQRDEWRLALEIALANLRSYRLESGLEELQVAHEIARRQGQENAFLRVLKGRDPSGLLIRKITQKTS</sequence>
<dbReference type="Gene3D" id="3.40.50.2000">
    <property type="entry name" value="Glycogen Phosphorylase B"/>
    <property type="match status" value="1"/>
</dbReference>
<protein>
    <recommendedName>
        <fullName evidence="1">Spore protein YkvP/CgeB glycosyl transferase-like domain-containing protein</fullName>
    </recommendedName>
</protein>
<evidence type="ECO:0000313" key="3">
    <source>
        <dbReference type="Proteomes" id="UP001053296"/>
    </source>
</evidence>
<feature type="domain" description="Spore protein YkvP/CgeB glycosyl transferase-like" evidence="1">
    <location>
        <begin position="171"/>
        <end position="282"/>
    </location>
</feature>
<dbReference type="SUPFAM" id="SSF53756">
    <property type="entry name" value="UDP-Glycosyltransferase/glycogen phosphorylase"/>
    <property type="match status" value="1"/>
</dbReference>
<reference evidence="2" key="1">
    <citation type="journal article" date="2022" name="Arch. Microbiol.">
        <title>Pseudodesulfovibrio sediminis sp. nov., a mesophilic and neutrophilic sulfate-reducing bacterium isolated from sediment of a brackish lake.</title>
        <authorList>
            <person name="Takahashi A."/>
            <person name="Kojima H."/>
            <person name="Watanabe M."/>
            <person name="Fukui M."/>
        </authorList>
    </citation>
    <scope>NUCLEOTIDE SEQUENCE</scope>
    <source>
        <strain evidence="2">SF6</strain>
    </source>
</reference>
<organism evidence="2 3">
    <name type="scientific">Pseudodesulfovibrio sediminis</name>
    <dbReference type="NCBI Taxonomy" id="2810563"/>
    <lineage>
        <taxon>Bacteria</taxon>
        <taxon>Pseudomonadati</taxon>
        <taxon>Thermodesulfobacteriota</taxon>
        <taxon>Desulfovibrionia</taxon>
        <taxon>Desulfovibrionales</taxon>
        <taxon>Desulfovibrionaceae</taxon>
    </lineage>
</organism>
<dbReference type="InterPro" id="IPR055259">
    <property type="entry name" value="YkvP/CgeB_Glyco_trans-like"/>
</dbReference>
<name>A0ABM8HZ73_9BACT</name>